<keyword evidence="5" id="KW-1185">Reference proteome</keyword>
<reference evidence="5" key="1">
    <citation type="journal article" date="2019" name="Int. J. Syst. Evol. Microbiol.">
        <title>The Global Catalogue of Microorganisms (GCM) 10K type strain sequencing project: providing services to taxonomists for standard genome sequencing and annotation.</title>
        <authorList>
            <consortium name="The Broad Institute Genomics Platform"/>
            <consortium name="The Broad Institute Genome Sequencing Center for Infectious Disease"/>
            <person name="Wu L."/>
            <person name="Ma J."/>
        </authorList>
    </citation>
    <scope>NUCLEOTIDE SEQUENCE [LARGE SCALE GENOMIC DNA]</scope>
    <source>
        <strain evidence="5">JCM 18424</strain>
    </source>
</reference>
<name>A0ABP9MUI6_9GAMM</name>
<keyword evidence="1" id="KW-0201">Cytochrome c-type biogenesis</keyword>
<dbReference type="RefSeq" id="WP_077925664.1">
    <property type="nucleotide sequence ID" value="NZ_BAABKE010000005.1"/>
</dbReference>
<proteinExistence type="predicted"/>
<protein>
    <recommendedName>
        <fullName evidence="3">Cytochrome c-type biogenesis protein H Ig-like domain-containing protein</fullName>
    </recommendedName>
</protein>
<gene>
    <name evidence="4" type="ORF">GCM10023338_17710</name>
</gene>
<dbReference type="Proteomes" id="UP001500631">
    <property type="component" value="Unassembled WGS sequence"/>
</dbReference>
<feature type="domain" description="Cytochrome c-type biogenesis protein H Ig-like" evidence="3">
    <location>
        <begin position="470"/>
        <end position="559"/>
    </location>
</feature>
<evidence type="ECO:0000313" key="5">
    <source>
        <dbReference type="Proteomes" id="UP001500631"/>
    </source>
</evidence>
<dbReference type="InterPro" id="IPR017560">
    <property type="entry name" value="Cyt_c_biogenesis_CcmI"/>
</dbReference>
<accession>A0ABP9MUI6</accession>
<organism evidence="4 5">
    <name type="scientific">Wohlfahrtiimonas larvae</name>
    <dbReference type="NCBI Taxonomy" id="1157986"/>
    <lineage>
        <taxon>Bacteria</taxon>
        <taxon>Pseudomonadati</taxon>
        <taxon>Pseudomonadota</taxon>
        <taxon>Gammaproteobacteria</taxon>
        <taxon>Cardiobacteriales</taxon>
        <taxon>Ignatzschineriaceae</taxon>
        <taxon>Wohlfahrtiimonas</taxon>
    </lineage>
</organism>
<keyword evidence="2" id="KW-0812">Transmembrane</keyword>
<dbReference type="InterPro" id="IPR056412">
    <property type="entry name" value="Ig_CycH"/>
</dbReference>
<comment type="caution">
    <text evidence="4">The sequence shown here is derived from an EMBL/GenBank/DDBJ whole genome shotgun (WGS) entry which is preliminary data.</text>
</comment>
<keyword evidence="2" id="KW-0472">Membrane</keyword>
<dbReference type="EMBL" id="BAABKE010000005">
    <property type="protein sequence ID" value="GAA5101530.1"/>
    <property type="molecule type" value="Genomic_DNA"/>
</dbReference>
<keyword evidence="2" id="KW-1133">Transmembrane helix</keyword>
<evidence type="ECO:0000313" key="4">
    <source>
        <dbReference type="EMBL" id="GAA5101530.1"/>
    </source>
</evidence>
<dbReference type="InterPro" id="IPR011990">
    <property type="entry name" value="TPR-like_helical_dom_sf"/>
</dbReference>
<dbReference type="Gene3D" id="1.25.40.10">
    <property type="entry name" value="Tetratricopeptide repeat domain"/>
    <property type="match status" value="1"/>
</dbReference>
<evidence type="ECO:0000256" key="2">
    <source>
        <dbReference type="SAM" id="Phobius"/>
    </source>
</evidence>
<dbReference type="Pfam" id="PF23892">
    <property type="entry name" value="Ig_CycH"/>
    <property type="match status" value="1"/>
</dbReference>
<sequence length="577" mass="65214">MIFASFLLFALTILAIFYPLTRSKSAQQEVTLQDIYQKNYLATEKRLSAELANGQLTQAEYDIQNAEAARDLLKISQKNGKNLSQPARLLVVLITLLFPLLAIGGFWAYSYTPETRTFDTERARLINEFTEWREVIPTSELDSLNGILAIEPQPRDPEIFNQLKYGFPALFFMSAKDTHDNIPTLKLLGKLLYDVKWLSASHEVYTRVLSLSPTDFIANAMIIDIEMQSSNNKITPTIQAKMDRFFALYPAETSMRVMYAQALYDNQMIEKSVEQWRILRELFAQNRDPSRQEQVQQTLQAIDMIITSVTQQAMETTQVRNYVINLQTFADLDWDKLSTPSILTLYMIDQEDNTSVAYKEILITPDTQLPTELALNDFNRFDDVKNPIRSFEHLAVFAEITNIVNGESVYVTDLSQLAKGAYESAVMFEVNSKNRKRSEPMQKTVDLVNAQKDQRFLIQVNAPNVDLSTLPEEATLNLFISPAGSRMPLAAKKIPSAKNLTFPLTIAVTDANKLMEGTPSLFTMENLEIGGRLSMGSDVVGKAGDIESTKQMISPSKVNIITLDQIREESKASPMVQ</sequence>
<evidence type="ECO:0000259" key="3">
    <source>
        <dbReference type="Pfam" id="PF23892"/>
    </source>
</evidence>
<feature type="transmembrane region" description="Helical" evidence="2">
    <location>
        <begin position="89"/>
        <end position="109"/>
    </location>
</feature>
<dbReference type="NCBIfam" id="TIGR03142">
    <property type="entry name" value="cytochro_ccmI"/>
    <property type="match status" value="1"/>
</dbReference>
<evidence type="ECO:0000256" key="1">
    <source>
        <dbReference type="ARBA" id="ARBA00022748"/>
    </source>
</evidence>